<evidence type="ECO:0000256" key="2">
    <source>
        <dbReference type="ARBA" id="ARBA00022516"/>
    </source>
</evidence>
<name>A0A0K9FEY0_9BACI</name>
<feature type="transmembrane region" description="Helical" evidence="10">
    <location>
        <begin position="79"/>
        <end position="98"/>
    </location>
</feature>
<dbReference type="OrthoDB" id="9777124at2"/>
<evidence type="ECO:0000256" key="3">
    <source>
        <dbReference type="ARBA" id="ARBA00022679"/>
    </source>
</evidence>
<keyword evidence="5 10" id="KW-1133">Transmembrane helix</keyword>
<dbReference type="GO" id="GO:0005886">
    <property type="term" value="C:plasma membrane"/>
    <property type="evidence" value="ECO:0007669"/>
    <property type="project" value="UniProtKB-SubCell"/>
</dbReference>
<proteinExistence type="inferred from homology"/>
<keyword evidence="4 10" id="KW-0812">Transmembrane</keyword>
<feature type="transmembrane region" description="Helical" evidence="10">
    <location>
        <begin position="104"/>
        <end position="124"/>
    </location>
</feature>
<evidence type="ECO:0000313" key="12">
    <source>
        <dbReference type="Proteomes" id="UP000037326"/>
    </source>
</evidence>
<feature type="transmembrane region" description="Helical" evidence="10">
    <location>
        <begin position="6"/>
        <end position="25"/>
    </location>
</feature>
<reference evidence="12" key="1">
    <citation type="submission" date="2015-07" db="EMBL/GenBank/DDBJ databases">
        <authorList>
            <person name="Liu B."/>
            <person name="Wang J."/>
            <person name="Zhu Y."/>
            <person name="Liu G."/>
            <person name="Chen Q."/>
            <person name="Lan J."/>
            <person name="Che J."/>
            <person name="Ge C."/>
            <person name="Shi H."/>
            <person name="Pan Z."/>
            <person name="Liu X."/>
        </authorList>
    </citation>
    <scope>NUCLEOTIDE SEQUENCE [LARGE SCALE GENOMIC DNA]</scope>
    <source>
        <strain evidence="12">DSM 23493</strain>
    </source>
</reference>
<dbReference type="EC" id="2.3.1.275" evidence="10"/>
<keyword evidence="9 10" id="KW-1208">Phospholipid metabolism</keyword>
<dbReference type="UniPathway" id="UPA00085"/>
<accession>A0A0K9FEY0</accession>
<feature type="transmembrane region" description="Helical" evidence="10">
    <location>
        <begin position="136"/>
        <end position="153"/>
    </location>
</feature>
<keyword evidence="1 10" id="KW-1003">Cell membrane</keyword>
<evidence type="ECO:0000256" key="6">
    <source>
        <dbReference type="ARBA" id="ARBA00023098"/>
    </source>
</evidence>
<gene>
    <name evidence="10" type="primary">plsY</name>
    <name evidence="11" type="ORF">ACZ11_13445</name>
</gene>
<feature type="transmembrane region" description="Helical" evidence="10">
    <location>
        <begin position="159"/>
        <end position="176"/>
    </location>
</feature>
<comment type="function">
    <text evidence="10">Catalyzes the transfer of an acyl group from acyl-phosphate (acyl-PO(4)) to glycerol-3-phosphate (G3P) to form lysophosphatidic acid (LPA). This enzyme utilizes acyl-phosphate as fatty acyl donor, but not acyl-CoA or acyl-ACP.</text>
</comment>
<dbReference type="HAMAP" id="MF_01043">
    <property type="entry name" value="PlsY"/>
    <property type="match status" value="1"/>
</dbReference>
<dbReference type="AlphaFoldDB" id="A0A0K9FEY0"/>
<keyword evidence="8 10" id="KW-0594">Phospholipid biosynthesis</keyword>
<keyword evidence="3 10" id="KW-0808">Transferase</keyword>
<dbReference type="PANTHER" id="PTHR30309:SF0">
    <property type="entry name" value="GLYCEROL-3-PHOSPHATE ACYLTRANSFERASE-RELATED"/>
    <property type="match status" value="1"/>
</dbReference>
<sequence length="186" mass="20307">MLGLYWFLSYIVGNFMTAYVVGKAYGVNLQEERSKNLGARNAGSVIGKGAFLWTFLGDSLKGVLIVGAGRLLHFEEWEIVIGASLGVLGHMFPFWLKFNGGKGVATFIGVGLALSPSLFFMIVVGTAITLIVTRSLTLSMIGGFLLYAGAIIYTDKLVLYMPILVAIFFMIIKHMSNIKEALGRRK</sequence>
<dbReference type="Proteomes" id="UP000037326">
    <property type="component" value="Unassembled WGS sequence"/>
</dbReference>
<evidence type="ECO:0000256" key="9">
    <source>
        <dbReference type="ARBA" id="ARBA00023264"/>
    </source>
</evidence>
<dbReference type="PATRIC" id="fig|582475.4.peg.2346"/>
<dbReference type="GO" id="GO:0008654">
    <property type="term" value="P:phospholipid biosynthetic process"/>
    <property type="evidence" value="ECO:0007669"/>
    <property type="project" value="UniProtKB-UniRule"/>
</dbReference>
<comment type="pathway">
    <text evidence="10">Lipid metabolism; phospholipid metabolism.</text>
</comment>
<keyword evidence="7 10" id="KW-0472">Membrane</keyword>
<dbReference type="Pfam" id="PF02660">
    <property type="entry name" value="G3P_acyltransf"/>
    <property type="match status" value="1"/>
</dbReference>
<dbReference type="GO" id="GO:0043772">
    <property type="term" value="F:acyl-phosphate glycerol-3-phosphate acyltransferase activity"/>
    <property type="evidence" value="ECO:0007669"/>
    <property type="project" value="UniProtKB-UniRule"/>
</dbReference>
<comment type="catalytic activity">
    <reaction evidence="10">
        <text>an acyl phosphate + sn-glycerol 3-phosphate = a 1-acyl-sn-glycero-3-phosphate + phosphate</text>
        <dbReference type="Rhea" id="RHEA:34075"/>
        <dbReference type="ChEBI" id="CHEBI:43474"/>
        <dbReference type="ChEBI" id="CHEBI:57597"/>
        <dbReference type="ChEBI" id="CHEBI:57970"/>
        <dbReference type="ChEBI" id="CHEBI:59918"/>
        <dbReference type="EC" id="2.3.1.275"/>
    </reaction>
</comment>
<organism evidence="11 12">
    <name type="scientific">Lysinibacillus xylanilyticus</name>
    <dbReference type="NCBI Taxonomy" id="582475"/>
    <lineage>
        <taxon>Bacteria</taxon>
        <taxon>Bacillati</taxon>
        <taxon>Bacillota</taxon>
        <taxon>Bacilli</taxon>
        <taxon>Bacillales</taxon>
        <taxon>Bacillaceae</taxon>
        <taxon>Lysinibacillus</taxon>
    </lineage>
</organism>
<evidence type="ECO:0000256" key="8">
    <source>
        <dbReference type="ARBA" id="ARBA00023209"/>
    </source>
</evidence>
<dbReference type="SMART" id="SM01207">
    <property type="entry name" value="G3P_acyltransf"/>
    <property type="match status" value="1"/>
</dbReference>
<dbReference type="EMBL" id="LFXJ01000005">
    <property type="protein sequence ID" value="KMY33069.1"/>
    <property type="molecule type" value="Genomic_DNA"/>
</dbReference>
<evidence type="ECO:0000256" key="4">
    <source>
        <dbReference type="ARBA" id="ARBA00022692"/>
    </source>
</evidence>
<comment type="subunit">
    <text evidence="10">Probably interacts with PlsX.</text>
</comment>
<evidence type="ECO:0000313" key="11">
    <source>
        <dbReference type="EMBL" id="KMY33069.1"/>
    </source>
</evidence>
<evidence type="ECO:0000256" key="5">
    <source>
        <dbReference type="ARBA" id="ARBA00022989"/>
    </source>
</evidence>
<dbReference type="InterPro" id="IPR003811">
    <property type="entry name" value="G3P_acylTferase_PlsY"/>
</dbReference>
<evidence type="ECO:0000256" key="7">
    <source>
        <dbReference type="ARBA" id="ARBA00023136"/>
    </source>
</evidence>
<comment type="caution">
    <text evidence="11">The sequence shown here is derived from an EMBL/GenBank/DDBJ whole genome shotgun (WGS) entry which is preliminary data.</text>
</comment>
<keyword evidence="6 10" id="KW-0443">Lipid metabolism</keyword>
<evidence type="ECO:0000256" key="10">
    <source>
        <dbReference type="HAMAP-Rule" id="MF_01043"/>
    </source>
</evidence>
<protein>
    <recommendedName>
        <fullName evidence="10">Glycerol-3-phosphate acyltransferase</fullName>
    </recommendedName>
    <alternativeName>
        <fullName evidence="10">Acyl-PO4 G3P acyltransferase</fullName>
    </alternativeName>
    <alternativeName>
        <fullName evidence="10">Acyl-phosphate--glycerol-3-phosphate acyltransferase</fullName>
    </alternativeName>
    <alternativeName>
        <fullName evidence="10">G3P acyltransferase</fullName>
        <shortName evidence="10">GPAT</shortName>
        <ecNumber evidence="10">2.3.1.275</ecNumber>
    </alternativeName>
    <alternativeName>
        <fullName evidence="10">Lysophosphatidic acid synthase</fullName>
        <shortName evidence="10">LPA synthase</shortName>
    </alternativeName>
</protein>
<dbReference type="GeneID" id="96599235"/>
<dbReference type="PANTHER" id="PTHR30309">
    <property type="entry name" value="INNER MEMBRANE PROTEIN YGIH"/>
    <property type="match status" value="1"/>
</dbReference>
<evidence type="ECO:0000256" key="1">
    <source>
        <dbReference type="ARBA" id="ARBA00022475"/>
    </source>
</evidence>
<comment type="similarity">
    <text evidence="10">Belongs to the PlsY family.</text>
</comment>
<dbReference type="RefSeq" id="WP_049666836.1">
    <property type="nucleotide sequence ID" value="NZ_LFXJ01000005.1"/>
</dbReference>
<comment type="subcellular location">
    <subcellularLocation>
        <location evidence="10">Cell membrane</location>
        <topology evidence="10">Multi-pass membrane protein</topology>
    </subcellularLocation>
</comment>
<keyword evidence="2 10" id="KW-0444">Lipid biosynthesis</keyword>